<dbReference type="InterPro" id="IPR001789">
    <property type="entry name" value="Sig_transdc_resp-reg_receiver"/>
</dbReference>
<gene>
    <name evidence="4" type="ORF">NSMM_600014</name>
</gene>
<feature type="domain" description="Response regulatory" evidence="2">
    <location>
        <begin position="23"/>
        <end position="145"/>
    </location>
</feature>
<evidence type="ECO:0000313" key="5">
    <source>
        <dbReference type="Proteomes" id="UP000198729"/>
    </source>
</evidence>
<dbReference type="PANTHER" id="PTHR33121">
    <property type="entry name" value="CYCLIC DI-GMP PHOSPHODIESTERASE PDEF"/>
    <property type="match status" value="1"/>
</dbReference>
<dbReference type="PANTHER" id="PTHR33121:SF79">
    <property type="entry name" value="CYCLIC DI-GMP PHOSPHODIESTERASE PDED-RELATED"/>
    <property type="match status" value="1"/>
</dbReference>
<evidence type="ECO:0008006" key="6">
    <source>
        <dbReference type="Google" id="ProtNLM"/>
    </source>
</evidence>
<feature type="modified residue" description="4-aspartylphosphate" evidence="1">
    <location>
        <position position="75"/>
    </location>
</feature>
<keyword evidence="5" id="KW-1185">Reference proteome</keyword>
<dbReference type="InterPro" id="IPR011006">
    <property type="entry name" value="CheY-like_superfamily"/>
</dbReference>
<dbReference type="Gene3D" id="3.40.50.2300">
    <property type="match status" value="1"/>
</dbReference>
<evidence type="ECO:0000256" key="1">
    <source>
        <dbReference type="PROSITE-ProRule" id="PRU00169"/>
    </source>
</evidence>
<evidence type="ECO:0000259" key="3">
    <source>
        <dbReference type="PROSITE" id="PS50883"/>
    </source>
</evidence>
<evidence type="ECO:0000313" key="4">
    <source>
        <dbReference type="EMBL" id="SCZ86545.1"/>
    </source>
</evidence>
<dbReference type="GO" id="GO:0071111">
    <property type="term" value="F:cyclic-guanylate-specific phosphodiesterase activity"/>
    <property type="evidence" value="ECO:0007669"/>
    <property type="project" value="InterPro"/>
</dbReference>
<evidence type="ECO:0000259" key="2">
    <source>
        <dbReference type="PROSITE" id="PS50110"/>
    </source>
</evidence>
<keyword evidence="1" id="KW-0597">Phosphoprotein</keyword>
<dbReference type="AlphaFoldDB" id="A0A1G5SH63"/>
<dbReference type="SMART" id="SM00052">
    <property type="entry name" value="EAL"/>
    <property type="match status" value="1"/>
</dbReference>
<dbReference type="Pfam" id="PF00072">
    <property type="entry name" value="Response_reg"/>
    <property type="match status" value="1"/>
</dbReference>
<dbReference type="SUPFAM" id="SSF52172">
    <property type="entry name" value="CheY-like"/>
    <property type="match status" value="1"/>
</dbReference>
<organism evidence="4 5">
    <name type="scientific">Nitrosomonas mobilis</name>
    <dbReference type="NCBI Taxonomy" id="51642"/>
    <lineage>
        <taxon>Bacteria</taxon>
        <taxon>Pseudomonadati</taxon>
        <taxon>Pseudomonadota</taxon>
        <taxon>Betaproteobacteria</taxon>
        <taxon>Nitrosomonadales</taxon>
        <taxon>Nitrosomonadaceae</taxon>
        <taxon>Nitrosomonas</taxon>
    </lineage>
</organism>
<reference evidence="4 5" key="1">
    <citation type="submission" date="2016-10" db="EMBL/GenBank/DDBJ databases">
        <authorList>
            <person name="de Groot N.N."/>
        </authorList>
    </citation>
    <scope>NUCLEOTIDE SEQUENCE [LARGE SCALE GENOMIC DNA]</scope>
    <source>
        <strain evidence="4">1</strain>
    </source>
</reference>
<sequence>MIVAARCPILRKQIMSKLPVDPRILILDDEPFMLKLLARMLTNHGFPSVSCCEAGEDALRLVDDAATRPDLIMLDLNMPGMDGIEFVRHLVERNYMGSLILVSGEGERILRTAEKLVQAHKIQILGYLQKPVQPDALLMLLSQSTASNDAAAKLEGSDKAYDAQAISAAIQSGAIVNYYQPKVRVDTGKIAGVETLVRWQHPVDGLVYPDQFIGLVEKCGMINELTSKVLEQACIQAKTWQQAGHELKVAVNVSMDNLASLDFQDVVVALAAKAGIAPNKIVLEITESQLMGDMRVSLEILARLRLKRFHLSIDDFGTGHSSLSQLRDIPFDELKIDQGFVHRAWENETLRAIYDTSLALAKQLNMEAVAEGVQDRQDWDLLRRTGCNLAQGNFIARAMPADAFEAWLVDWQKRLVTEGLLSVQLEN</sequence>
<dbReference type="InterPro" id="IPR035919">
    <property type="entry name" value="EAL_sf"/>
</dbReference>
<dbReference type="Gene3D" id="3.20.20.450">
    <property type="entry name" value="EAL domain"/>
    <property type="match status" value="1"/>
</dbReference>
<name>A0A1G5SH63_9PROT</name>
<dbReference type="InterPro" id="IPR050706">
    <property type="entry name" value="Cyclic-di-GMP_PDE-like"/>
</dbReference>
<dbReference type="PROSITE" id="PS50883">
    <property type="entry name" value="EAL"/>
    <property type="match status" value="1"/>
</dbReference>
<dbReference type="GO" id="GO:0000160">
    <property type="term" value="P:phosphorelay signal transduction system"/>
    <property type="evidence" value="ECO:0007669"/>
    <property type="project" value="InterPro"/>
</dbReference>
<dbReference type="Proteomes" id="UP000198729">
    <property type="component" value="Unassembled WGS sequence"/>
</dbReference>
<dbReference type="SMART" id="SM00448">
    <property type="entry name" value="REC"/>
    <property type="match status" value="1"/>
</dbReference>
<protein>
    <recommendedName>
        <fullName evidence="6">Response regulator receiver modulated diguanylate phosphodiesterase</fullName>
    </recommendedName>
</protein>
<dbReference type="PROSITE" id="PS50110">
    <property type="entry name" value="RESPONSE_REGULATORY"/>
    <property type="match status" value="1"/>
</dbReference>
<accession>A0A1G5SH63</accession>
<dbReference type="STRING" id="51642.NSMM_600014"/>
<dbReference type="InterPro" id="IPR001633">
    <property type="entry name" value="EAL_dom"/>
</dbReference>
<dbReference type="Pfam" id="PF00563">
    <property type="entry name" value="EAL"/>
    <property type="match status" value="1"/>
</dbReference>
<dbReference type="SUPFAM" id="SSF141868">
    <property type="entry name" value="EAL domain-like"/>
    <property type="match status" value="1"/>
</dbReference>
<proteinExistence type="predicted"/>
<dbReference type="EMBL" id="FMWO01000070">
    <property type="protein sequence ID" value="SCZ86545.1"/>
    <property type="molecule type" value="Genomic_DNA"/>
</dbReference>
<feature type="domain" description="EAL" evidence="3">
    <location>
        <begin position="159"/>
        <end position="412"/>
    </location>
</feature>
<dbReference type="CDD" id="cd01948">
    <property type="entry name" value="EAL"/>
    <property type="match status" value="1"/>
</dbReference>